<sequence>MRTLSARDVLVALSLGAALYAALLAVDPPRPRSVTCPVPPSRIWDMKWIVASLPEVSP</sequence>
<accession>B1ZD18</accession>
<dbReference type="RefSeq" id="WP_012454609.1">
    <property type="nucleotide sequence ID" value="NC_010725.1"/>
</dbReference>
<reference evidence="1" key="1">
    <citation type="submission" date="2008-04" db="EMBL/GenBank/DDBJ databases">
        <title>Complete sequence of chromosome of Methylobacterium populi BJ001.</title>
        <authorList>
            <consortium name="US DOE Joint Genome Institute"/>
            <person name="Copeland A."/>
            <person name="Lucas S."/>
            <person name="Lapidus A."/>
            <person name="Glavina del Rio T."/>
            <person name="Dalin E."/>
            <person name="Tice H."/>
            <person name="Bruce D."/>
            <person name="Goodwin L."/>
            <person name="Pitluck S."/>
            <person name="Chertkov O."/>
            <person name="Brettin T."/>
            <person name="Detter J.C."/>
            <person name="Han C."/>
            <person name="Kuske C.R."/>
            <person name="Schmutz J."/>
            <person name="Larimer F."/>
            <person name="Land M."/>
            <person name="Hauser L."/>
            <person name="Kyrpides N."/>
            <person name="Mikhailova N."/>
            <person name="Marx C."/>
            <person name="Richardson P."/>
        </authorList>
    </citation>
    <scope>NUCLEOTIDE SEQUENCE [LARGE SCALE GENOMIC DNA]</scope>
    <source>
        <strain evidence="1">BJ001</strain>
    </source>
</reference>
<evidence type="ECO:0000313" key="2">
    <source>
        <dbReference type="Proteomes" id="UP000007136"/>
    </source>
</evidence>
<dbReference type="Proteomes" id="UP000007136">
    <property type="component" value="Chromosome"/>
</dbReference>
<dbReference type="STRING" id="441620.Mpop_2732"/>
<name>B1ZD18_METPB</name>
<proteinExistence type="predicted"/>
<dbReference type="AlphaFoldDB" id="B1ZD18"/>
<evidence type="ECO:0000313" key="1">
    <source>
        <dbReference type="EMBL" id="ACB80887.1"/>
    </source>
</evidence>
<dbReference type="HOGENOM" id="CLU_2974304_0_0_5"/>
<gene>
    <name evidence="1" type="ordered locus">Mpop_2732</name>
</gene>
<dbReference type="EMBL" id="CP001029">
    <property type="protein sequence ID" value="ACB80887.1"/>
    <property type="molecule type" value="Genomic_DNA"/>
</dbReference>
<dbReference type="KEGG" id="mpo:Mpop_2732"/>
<protein>
    <submittedName>
        <fullName evidence="1">Uncharacterized protein</fullName>
    </submittedName>
</protein>
<organism evidence="1 2">
    <name type="scientific">Methylorubrum populi (strain ATCC BAA-705 / NCIMB 13946 / BJ001)</name>
    <name type="common">Methylobacterium populi</name>
    <dbReference type="NCBI Taxonomy" id="441620"/>
    <lineage>
        <taxon>Bacteria</taxon>
        <taxon>Pseudomonadati</taxon>
        <taxon>Pseudomonadota</taxon>
        <taxon>Alphaproteobacteria</taxon>
        <taxon>Hyphomicrobiales</taxon>
        <taxon>Methylobacteriaceae</taxon>
        <taxon>Methylorubrum</taxon>
    </lineage>
</organism>